<dbReference type="SUPFAM" id="SSF48264">
    <property type="entry name" value="Cytochrome P450"/>
    <property type="match status" value="1"/>
</dbReference>
<dbReference type="InterPro" id="IPR036396">
    <property type="entry name" value="Cyt_P450_sf"/>
</dbReference>
<accession>H2YCS8</accession>
<dbReference type="Proteomes" id="UP000007875">
    <property type="component" value="Unassembled WGS sequence"/>
</dbReference>
<evidence type="ECO:0000256" key="4">
    <source>
        <dbReference type="ARBA" id="ARBA00023004"/>
    </source>
</evidence>
<organism evidence="6 7">
    <name type="scientific">Ciona savignyi</name>
    <name type="common">Pacific transparent sea squirt</name>
    <dbReference type="NCBI Taxonomy" id="51511"/>
    <lineage>
        <taxon>Eukaryota</taxon>
        <taxon>Metazoa</taxon>
        <taxon>Chordata</taxon>
        <taxon>Tunicata</taxon>
        <taxon>Ascidiacea</taxon>
        <taxon>Phlebobranchia</taxon>
        <taxon>Cionidae</taxon>
        <taxon>Ciona</taxon>
    </lineage>
</organism>
<keyword evidence="5" id="KW-0812">Transmembrane</keyword>
<evidence type="ECO:0000256" key="2">
    <source>
        <dbReference type="ARBA" id="ARBA00010617"/>
    </source>
</evidence>
<dbReference type="InterPro" id="IPR002401">
    <property type="entry name" value="Cyt_P450_E_grp-I"/>
</dbReference>
<dbReference type="PANTHER" id="PTHR24300:SF397">
    <property type="entry name" value="CYTOCHROME P450 2U1"/>
    <property type="match status" value="1"/>
</dbReference>
<keyword evidence="3" id="KW-0479">Metal-binding</keyword>
<dbReference type="AlphaFoldDB" id="H2YCS8"/>
<evidence type="ECO:0000256" key="3">
    <source>
        <dbReference type="ARBA" id="ARBA00022723"/>
    </source>
</evidence>
<dbReference type="Gene3D" id="1.10.630.10">
    <property type="entry name" value="Cytochrome P450"/>
    <property type="match status" value="1"/>
</dbReference>
<dbReference type="InParanoid" id="H2YCS8"/>
<dbReference type="Pfam" id="PF00067">
    <property type="entry name" value="p450"/>
    <property type="match status" value="1"/>
</dbReference>
<dbReference type="GO" id="GO:0005506">
    <property type="term" value="F:iron ion binding"/>
    <property type="evidence" value="ECO:0007669"/>
    <property type="project" value="InterPro"/>
</dbReference>
<protein>
    <submittedName>
        <fullName evidence="6">Uncharacterized protein</fullName>
    </submittedName>
</protein>
<evidence type="ECO:0000256" key="5">
    <source>
        <dbReference type="SAM" id="Phobius"/>
    </source>
</evidence>
<dbReference type="GeneTree" id="ENSGT00940000160689"/>
<dbReference type="GO" id="GO:0005737">
    <property type="term" value="C:cytoplasm"/>
    <property type="evidence" value="ECO:0007669"/>
    <property type="project" value="TreeGrafter"/>
</dbReference>
<dbReference type="PRINTS" id="PR00463">
    <property type="entry name" value="EP450I"/>
</dbReference>
<evidence type="ECO:0000256" key="1">
    <source>
        <dbReference type="ARBA" id="ARBA00001971"/>
    </source>
</evidence>
<dbReference type="GO" id="GO:0008395">
    <property type="term" value="F:steroid hydroxylase activity"/>
    <property type="evidence" value="ECO:0007669"/>
    <property type="project" value="TreeGrafter"/>
</dbReference>
<comment type="similarity">
    <text evidence="2">Belongs to the cytochrome P450 family.</text>
</comment>
<reference evidence="6" key="2">
    <citation type="submission" date="2025-08" db="UniProtKB">
        <authorList>
            <consortium name="Ensembl"/>
        </authorList>
    </citation>
    <scope>IDENTIFICATION</scope>
</reference>
<dbReference type="GO" id="GO:0016712">
    <property type="term" value="F:oxidoreductase activity, acting on paired donors, with incorporation or reduction of molecular oxygen, reduced flavin or flavoprotein as one donor, and incorporation of one atom of oxygen"/>
    <property type="evidence" value="ECO:0007669"/>
    <property type="project" value="TreeGrafter"/>
</dbReference>
<dbReference type="InterPro" id="IPR050182">
    <property type="entry name" value="Cytochrome_P450_fam2"/>
</dbReference>
<proteinExistence type="inferred from homology"/>
<dbReference type="GO" id="GO:0020037">
    <property type="term" value="F:heme binding"/>
    <property type="evidence" value="ECO:0007669"/>
    <property type="project" value="InterPro"/>
</dbReference>
<dbReference type="InterPro" id="IPR001128">
    <property type="entry name" value="Cyt_P450"/>
</dbReference>
<keyword evidence="5" id="KW-1133">Transmembrane helix</keyword>
<keyword evidence="5" id="KW-0472">Membrane</keyword>
<keyword evidence="7" id="KW-1185">Reference proteome</keyword>
<reference evidence="7" key="1">
    <citation type="submission" date="2003-08" db="EMBL/GenBank/DDBJ databases">
        <authorList>
            <person name="Birren B."/>
            <person name="Nusbaum C."/>
            <person name="Abebe A."/>
            <person name="Abouelleil A."/>
            <person name="Adekoya E."/>
            <person name="Ait-zahra M."/>
            <person name="Allen N."/>
            <person name="Allen T."/>
            <person name="An P."/>
            <person name="Anderson M."/>
            <person name="Anderson S."/>
            <person name="Arachchi H."/>
            <person name="Armbruster J."/>
            <person name="Bachantsang P."/>
            <person name="Baldwin J."/>
            <person name="Barry A."/>
            <person name="Bayul T."/>
            <person name="Blitshsteyn B."/>
            <person name="Bloom T."/>
            <person name="Blye J."/>
            <person name="Boguslavskiy L."/>
            <person name="Borowsky M."/>
            <person name="Boukhgalter B."/>
            <person name="Brunache A."/>
            <person name="Butler J."/>
            <person name="Calixte N."/>
            <person name="Calvo S."/>
            <person name="Camarata J."/>
            <person name="Campo K."/>
            <person name="Chang J."/>
            <person name="Cheshatsang Y."/>
            <person name="Citroen M."/>
            <person name="Collymore A."/>
            <person name="Considine T."/>
            <person name="Cook A."/>
            <person name="Cooke P."/>
            <person name="Corum B."/>
            <person name="Cuomo C."/>
            <person name="David R."/>
            <person name="Dawoe T."/>
            <person name="Degray S."/>
            <person name="Dodge S."/>
            <person name="Dooley K."/>
            <person name="Dorje P."/>
            <person name="Dorjee K."/>
            <person name="Dorris L."/>
            <person name="Duffey N."/>
            <person name="Dupes A."/>
            <person name="Elkins T."/>
            <person name="Engels R."/>
            <person name="Erickson J."/>
            <person name="Farina A."/>
            <person name="Faro S."/>
            <person name="Ferreira P."/>
            <person name="Fischer H."/>
            <person name="Fitzgerald M."/>
            <person name="Foley K."/>
            <person name="Gage D."/>
            <person name="Galagan J."/>
            <person name="Gearin G."/>
            <person name="Gnerre S."/>
            <person name="Gnirke A."/>
            <person name="Goyette A."/>
            <person name="Graham J."/>
            <person name="Grandbois E."/>
            <person name="Gyaltsen K."/>
            <person name="Hafez N."/>
            <person name="Hagopian D."/>
            <person name="Hagos B."/>
            <person name="Hall J."/>
            <person name="Hatcher B."/>
            <person name="Heller A."/>
            <person name="Higgins H."/>
            <person name="Honan T."/>
            <person name="Horn A."/>
            <person name="Houde N."/>
            <person name="Hughes L."/>
            <person name="Hulme W."/>
            <person name="Husby E."/>
            <person name="Iliev I."/>
            <person name="Jaffe D."/>
            <person name="Jones C."/>
            <person name="Kamal M."/>
            <person name="Kamat A."/>
            <person name="Kamvysselis M."/>
            <person name="Karlsson E."/>
            <person name="Kells C."/>
            <person name="Kieu A."/>
            <person name="Kisner P."/>
            <person name="Kodira C."/>
            <person name="Kulbokas E."/>
            <person name="Labutti K."/>
            <person name="Lama D."/>
            <person name="Landers T."/>
            <person name="Leger J."/>
            <person name="Levine S."/>
            <person name="Lewis D."/>
            <person name="Lewis T."/>
            <person name="Lindblad-toh K."/>
            <person name="Liu X."/>
            <person name="Lokyitsang T."/>
            <person name="Lokyitsang Y."/>
            <person name="Lucien O."/>
            <person name="Lui A."/>
            <person name="Ma L.J."/>
            <person name="Mabbitt R."/>
            <person name="Macdonald J."/>
            <person name="Maclean C."/>
            <person name="Major J."/>
            <person name="Manning J."/>
            <person name="Marabella R."/>
            <person name="Maru K."/>
            <person name="Matthews C."/>
            <person name="Mauceli E."/>
            <person name="Mccarthy M."/>
            <person name="Mcdonough S."/>
            <person name="Mcghee T."/>
            <person name="Meldrim J."/>
            <person name="Meneus L."/>
            <person name="Mesirov J."/>
            <person name="Mihalev A."/>
            <person name="Mihova T."/>
            <person name="Mikkelsen T."/>
            <person name="Mlenga V."/>
            <person name="Moru K."/>
            <person name="Mozes J."/>
            <person name="Mulrain L."/>
            <person name="Munson G."/>
            <person name="Naylor J."/>
            <person name="Newes C."/>
            <person name="Nguyen C."/>
            <person name="Nguyen N."/>
            <person name="Nguyen T."/>
            <person name="Nicol R."/>
            <person name="Nielsen C."/>
            <person name="Nizzari M."/>
            <person name="Norbu C."/>
            <person name="Norbu N."/>
            <person name="O'donnell P."/>
            <person name="Okoawo O."/>
            <person name="O'leary S."/>
            <person name="Omotosho B."/>
            <person name="O'neill K."/>
            <person name="Osman S."/>
            <person name="Parker S."/>
            <person name="Perrin D."/>
            <person name="Phunkhang P."/>
            <person name="Piqani B."/>
            <person name="Purcell S."/>
            <person name="Rachupka T."/>
            <person name="Ramasamy U."/>
            <person name="Rameau R."/>
            <person name="Ray V."/>
            <person name="Raymond C."/>
            <person name="Retta R."/>
            <person name="Richardson S."/>
            <person name="Rise C."/>
            <person name="Rodriguez J."/>
            <person name="Rogers J."/>
            <person name="Rogov P."/>
            <person name="Rutman M."/>
            <person name="Schupbach R."/>
            <person name="Seaman C."/>
            <person name="Settipalli S."/>
            <person name="Sharpe T."/>
            <person name="Sheridan J."/>
            <person name="Sherpa N."/>
            <person name="Shi J."/>
            <person name="Smirnov S."/>
            <person name="Smith C."/>
            <person name="Sougnez C."/>
            <person name="Spencer B."/>
            <person name="Stalker J."/>
            <person name="Stange-thomann N."/>
            <person name="Stavropoulos S."/>
            <person name="Stetson K."/>
            <person name="Stone C."/>
            <person name="Stone S."/>
            <person name="Stubbs M."/>
            <person name="Talamas J."/>
            <person name="Tchuinga P."/>
            <person name="Tenzing P."/>
            <person name="Tesfaye S."/>
            <person name="Theodore J."/>
            <person name="Thoulutsang Y."/>
            <person name="Topham K."/>
            <person name="Towey S."/>
            <person name="Tsamla T."/>
            <person name="Tsomo N."/>
            <person name="Vallee D."/>
            <person name="Vassiliev H."/>
            <person name="Venkataraman V."/>
            <person name="Vinson J."/>
            <person name="Vo A."/>
            <person name="Wade C."/>
            <person name="Wang S."/>
            <person name="Wangchuk T."/>
            <person name="Wangdi T."/>
            <person name="Whittaker C."/>
            <person name="Wilkinson J."/>
            <person name="Wu Y."/>
            <person name="Wyman D."/>
            <person name="Yadav S."/>
            <person name="Yang S."/>
            <person name="Yang X."/>
            <person name="Yeager S."/>
            <person name="Yee E."/>
            <person name="Young G."/>
            <person name="Zainoun J."/>
            <person name="Zembeck L."/>
            <person name="Zimmer A."/>
            <person name="Zody M."/>
            <person name="Lander E."/>
        </authorList>
    </citation>
    <scope>NUCLEOTIDE SEQUENCE [LARGE SCALE GENOMIC DNA]</scope>
</reference>
<reference evidence="6" key="3">
    <citation type="submission" date="2025-09" db="UniProtKB">
        <authorList>
            <consortium name="Ensembl"/>
        </authorList>
    </citation>
    <scope>IDENTIFICATION</scope>
</reference>
<name>H2YCS8_CIOSA</name>
<keyword evidence="4" id="KW-0408">Iron</keyword>
<dbReference type="eggNOG" id="KOG0156">
    <property type="taxonomic scope" value="Eukaryota"/>
</dbReference>
<dbReference type="STRING" id="51511.ENSCSAVP00000003126"/>
<dbReference type="Ensembl" id="ENSCSAVT00000003173.1">
    <property type="protein sequence ID" value="ENSCSAVP00000003126.1"/>
    <property type="gene ID" value="ENSCSAVG00000001857.1"/>
</dbReference>
<dbReference type="GO" id="GO:0006805">
    <property type="term" value="P:xenobiotic metabolic process"/>
    <property type="evidence" value="ECO:0007669"/>
    <property type="project" value="TreeGrafter"/>
</dbReference>
<feature type="transmembrane region" description="Helical" evidence="5">
    <location>
        <begin position="6"/>
        <end position="29"/>
    </location>
</feature>
<sequence>MFLEWVSSNTIVSGLIGLITLIMIVYHYWWKLPHLRYPPGVRGIPILGALPFLGRFPGKVIKEWSLKKYGPVMSVRFGPNESVVLNDFESIHEALVKHRLIFQGRPTLKLIEDYSQGYGYGFADGHKKLLDVRNFTAKVLRGFGIGRREMEIRVSDVAQDLVQVLQDLNGIPTDIRMMVGATVCNVIASMVFGKTFERNDKAFLHIVQSIFDSFGDEQNSQYILTMLYFPGLRHIPPFKKAYKMFVEKHFEQLDFCRKEIE</sequence>
<evidence type="ECO:0000313" key="7">
    <source>
        <dbReference type="Proteomes" id="UP000007875"/>
    </source>
</evidence>
<dbReference type="PANTHER" id="PTHR24300">
    <property type="entry name" value="CYTOCHROME P450 508A4-RELATED"/>
    <property type="match status" value="1"/>
</dbReference>
<comment type="cofactor">
    <cofactor evidence="1">
        <name>heme</name>
        <dbReference type="ChEBI" id="CHEBI:30413"/>
    </cofactor>
</comment>
<dbReference type="GO" id="GO:0006082">
    <property type="term" value="P:organic acid metabolic process"/>
    <property type="evidence" value="ECO:0007669"/>
    <property type="project" value="TreeGrafter"/>
</dbReference>
<dbReference type="OMA" id="WNDSSAN"/>
<evidence type="ECO:0000313" key="6">
    <source>
        <dbReference type="Ensembl" id="ENSCSAVP00000003126.1"/>
    </source>
</evidence>